<dbReference type="EMBL" id="JAQOSO010000090">
    <property type="protein sequence ID" value="MDJ1175825.1"/>
    <property type="molecule type" value="Genomic_DNA"/>
</dbReference>
<name>A0ABT7B9I7_9CYAN</name>
<organism evidence="1 2">
    <name type="scientific">Roseofilum capinflatum BLCC-M114</name>
    <dbReference type="NCBI Taxonomy" id="3022440"/>
    <lineage>
        <taxon>Bacteria</taxon>
        <taxon>Bacillati</taxon>
        <taxon>Cyanobacteriota</taxon>
        <taxon>Cyanophyceae</taxon>
        <taxon>Desertifilales</taxon>
        <taxon>Desertifilaceae</taxon>
        <taxon>Roseofilum</taxon>
        <taxon>Roseofilum capinflatum</taxon>
    </lineage>
</organism>
<keyword evidence="2" id="KW-1185">Reference proteome</keyword>
<sequence length="47" mass="5257">MLLDSNIIIYSAQPEYDELRTLIAENSPAVSALSYLEVLGYHQLQSS</sequence>
<reference evidence="1 2" key="1">
    <citation type="submission" date="2023-01" db="EMBL/GenBank/DDBJ databases">
        <title>Novel diversity within Roseofilum (Cyanobacteria; Desertifilaceae) from marine benthic mats with descriptions of four novel species.</title>
        <authorList>
            <person name="Wang Y."/>
            <person name="Berthold D.E."/>
            <person name="Hu J."/>
            <person name="Lefler F.W."/>
            <person name="Laughinghouse H.D. IV."/>
        </authorList>
    </citation>
    <scope>NUCLEOTIDE SEQUENCE [LARGE SCALE GENOMIC DNA]</scope>
    <source>
        <strain evidence="1 2">BLCC-M114</strain>
    </source>
</reference>
<gene>
    <name evidence="1" type="ORF">PMG25_17175</name>
</gene>
<accession>A0ABT7B9I7</accession>
<evidence type="ECO:0000313" key="2">
    <source>
        <dbReference type="Proteomes" id="UP001235849"/>
    </source>
</evidence>
<evidence type="ECO:0000313" key="1">
    <source>
        <dbReference type="EMBL" id="MDJ1175825.1"/>
    </source>
</evidence>
<dbReference type="RefSeq" id="WP_283768122.1">
    <property type="nucleotide sequence ID" value="NZ_JAQOSO010000090.1"/>
</dbReference>
<protein>
    <recommendedName>
        <fullName evidence="3">PIN domain-containing protein</fullName>
    </recommendedName>
</protein>
<comment type="caution">
    <text evidence="1">The sequence shown here is derived from an EMBL/GenBank/DDBJ whole genome shotgun (WGS) entry which is preliminary data.</text>
</comment>
<evidence type="ECO:0008006" key="3">
    <source>
        <dbReference type="Google" id="ProtNLM"/>
    </source>
</evidence>
<dbReference type="Proteomes" id="UP001235849">
    <property type="component" value="Unassembled WGS sequence"/>
</dbReference>
<proteinExistence type="predicted"/>